<evidence type="ECO:0000256" key="5">
    <source>
        <dbReference type="ARBA" id="ARBA00023054"/>
    </source>
</evidence>
<dbReference type="AlphaFoldDB" id="A0AA85JHQ2"/>
<dbReference type="GO" id="GO:0031985">
    <property type="term" value="C:Golgi cisterna"/>
    <property type="evidence" value="ECO:0007669"/>
    <property type="project" value="TreeGrafter"/>
</dbReference>
<feature type="compositionally biased region" description="Polar residues" evidence="8">
    <location>
        <begin position="115"/>
        <end position="131"/>
    </location>
</feature>
<dbReference type="Proteomes" id="UP000050795">
    <property type="component" value="Unassembled WGS sequence"/>
</dbReference>
<accession>A0AA85JHQ2</accession>
<dbReference type="GO" id="GO:0007030">
    <property type="term" value="P:Golgi organization"/>
    <property type="evidence" value="ECO:0007669"/>
    <property type="project" value="InterPro"/>
</dbReference>
<evidence type="ECO:0000256" key="6">
    <source>
        <dbReference type="ARBA" id="ARBA00023136"/>
    </source>
</evidence>
<evidence type="ECO:0000256" key="2">
    <source>
        <dbReference type="ARBA" id="ARBA00022692"/>
    </source>
</evidence>
<comment type="subcellular location">
    <subcellularLocation>
        <location evidence="1">Golgi apparatus membrane</location>
        <topology evidence="1">Single-pass type IV membrane protein</topology>
    </subcellularLocation>
</comment>
<dbReference type="GO" id="GO:0000139">
    <property type="term" value="C:Golgi membrane"/>
    <property type="evidence" value="ECO:0007669"/>
    <property type="project" value="UniProtKB-SubCell"/>
</dbReference>
<feature type="transmembrane region" description="Helical" evidence="9">
    <location>
        <begin position="700"/>
        <end position="722"/>
    </location>
</feature>
<name>A0AA85JHQ2_TRIRE</name>
<feature type="coiled-coil region" evidence="7">
    <location>
        <begin position="495"/>
        <end position="543"/>
    </location>
</feature>
<dbReference type="PANTHER" id="PTHR13815:SF7">
    <property type="entry name" value="GOLGIN SUBFAMILY A MEMBER 5"/>
    <property type="match status" value="1"/>
</dbReference>
<proteinExistence type="predicted"/>
<evidence type="ECO:0008006" key="12">
    <source>
        <dbReference type="Google" id="ProtNLM"/>
    </source>
</evidence>
<evidence type="ECO:0000256" key="3">
    <source>
        <dbReference type="ARBA" id="ARBA00022989"/>
    </source>
</evidence>
<keyword evidence="4" id="KW-0333">Golgi apparatus</keyword>
<reference evidence="11" key="2">
    <citation type="submission" date="2023-11" db="UniProtKB">
        <authorList>
            <consortium name="WormBaseParasite"/>
        </authorList>
    </citation>
    <scope>IDENTIFICATION</scope>
</reference>
<dbReference type="SUPFAM" id="SSF57997">
    <property type="entry name" value="Tropomyosin"/>
    <property type="match status" value="1"/>
</dbReference>
<evidence type="ECO:0000313" key="10">
    <source>
        <dbReference type="Proteomes" id="UP000050795"/>
    </source>
</evidence>
<evidence type="ECO:0000256" key="9">
    <source>
        <dbReference type="SAM" id="Phobius"/>
    </source>
</evidence>
<evidence type="ECO:0000256" key="8">
    <source>
        <dbReference type="SAM" id="MobiDB-lite"/>
    </source>
</evidence>
<feature type="region of interest" description="Disordered" evidence="8">
    <location>
        <begin position="105"/>
        <end position="133"/>
    </location>
</feature>
<dbReference type="Pfam" id="PF09787">
    <property type="entry name" value="Golgin_A5"/>
    <property type="match status" value="1"/>
</dbReference>
<keyword evidence="6 9" id="KW-0472">Membrane</keyword>
<organism evidence="10 11">
    <name type="scientific">Trichobilharzia regenti</name>
    <name type="common">Nasal bird schistosome</name>
    <dbReference type="NCBI Taxonomy" id="157069"/>
    <lineage>
        <taxon>Eukaryota</taxon>
        <taxon>Metazoa</taxon>
        <taxon>Spiralia</taxon>
        <taxon>Lophotrochozoa</taxon>
        <taxon>Platyhelminthes</taxon>
        <taxon>Trematoda</taxon>
        <taxon>Digenea</taxon>
        <taxon>Strigeidida</taxon>
        <taxon>Schistosomatoidea</taxon>
        <taxon>Schistosomatidae</taxon>
        <taxon>Trichobilharzia</taxon>
    </lineage>
</organism>
<dbReference type="GO" id="GO:0000301">
    <property type="term" value="P:retrograde transport, vesicle recycling within Golgi"/>
    <property type="evidence" value="ECO:0007669"/>
    <property type="project" value="TreeGrafter"/>
</dbReference>
<keyword evidence="2 9" id="KW-0812">Transmembrane</keyword>
<dbReference type="WBParaSite" id="TREG1_32710.1">
    <property type="protein sequence ID" value="TREG1_32710.1"/>
    <property type="gene ID" value="TREG1_32710"/>
</dbReference>
<feature type="coiled-coil region" evidence="7">
    <location>
        <begin position="264"/>
        <end position="395"/>
    </location>
</feature>
<feature type="region of interest" description="Disordered" evidence="8">
    <location>
        <begin position="568"/>
        <end position="590"/>
    </location>
</feature>
<dbReference type="InterPro" id="IPR019177">
    <property type="entry name" value="Golgin_subfamily_A_member_5"/>
</dbReference>
<evidence type="ECO:0000256" key="7">
    <source>
        <dbReference type="SAM" id="Coils"/>
    </source>
</evidence>
<sequence length="762" mass="85746">MSWLSDLASKAENFLNTLDHSAAEVLKSNDHQAVDDNYYNTNILSKSHDLHSNVQMSSHSRYDMPVTIKPLDMLVEGITTTGCQSLLSSDGGGENFSSVHFSASSNQSSSDAFKYSNSSTTHSGQGDQNEISRNKIKSVKETINSEQNSSDDLDLFDFLNNTKTVSIHSSSSGGRDPTRYDSLLSNANRIEEDQSSSGYETSLSTKNTDSYVIKTENVDDESCTKVATTTTTTALTGGEPTIKKSITINEETVNKPSNNHLSIVNDLRVENKLLRSEVSSLSQEVSGLLRRNHKASEEVKQLTGQVDRLNNQLKDSDTRVRELQIKLKETEISKKSYDDDINNKNIIEQLENKVKATESKLSNAQNDLNHLQSQVEKNKLTINTLEANLHESRQQTLIADKRTELAQNDNIRLARELTQYKEKANHILAMKERVIASLRGQDVTSEGSQNMLSSEENTENELITSFRAECDLLREEASRWRLEVDHREMAIQELELQMQTERESLRRNIELSEQQAEREKQLREEADTQLAHLRQSIRESEEAFSRQKADLHTKLISTESELNRLRQLASSGGGDSSRQSVPPSRSDPENILTLESRIRQLTDNLLSKQDALDSVLAQNHALKIRLDRVMNDNESLVSALSSDDAQLILENGRPYQSAVGYGCTRLNLHNSPMPKQLKLLAYRIDNFGIRMANTFRRIPIIRLITISYLLILHIWMLLSFLLPMNNNTTTTTRNTSSKLPADHNSPPVVDPVNQLPVVLNKP</sequence>
<reference evidence="10" key="1">
    <citation type="submission" date="2022-06" db="EMBL/GenBank/DDBJ databases">
        <authorList>
            <person name="Berger JAMES D."/>
            <person name="Berger JAMES D."/>
        </authorList>
    </citation>
    <scope>NUCLEOTIDE SEQUENCE [LARGE SCALE GENOMIC DNA]</scope>
</reference>
<keyword evidence="5 7" id="KW-0175">Coiled coil</keyword>
<feature type="region of interest" description="Disordered" evidence="8">
    <location>
        <begin position="731"/>
        <end position="752"/>
    </location>
</feature>
<dbReference type="Gene3D" id="1.10.287.1490">
    <property type="match status" value="1"/>
</dbReference>
<dbReference type="PANTHER" id="PTHR13815">
    <property type="entry name" value="GOLGIN-84"/>
    <property type="match status" value="1"/>
</dbReference>
<evidence type="ECO:0000256" key="1">
    <source>
        <dbReference type="ARBA" id="ARBA00004409"/>
    </source>
</evidence>
<evidence type="ECO:0000313" key="11">
    <source>
        <dbReference type="WBParaSite" id="TREG1_32710.1"/>
    </source>
</evidence>
<protein>
    <recommendedName>
        <fullName evidence="12">Golgin-84</fullName>
    </recommendedName>
</protein>
<keyword evidence="10" id="KW-1185">Reference proteome</keyword>
<evidence type="ECO:0000256" key="4">
    <source>
        <dbReference type="ARBA" id="ARBA00023034"/>
    </source>
</evidence>
<keyword evidence="3 9" id="KW-1133">Transmembrane helix</keyword>